<organism evidence="1 2">
    <name type="scientific">Trichonephila inaurata madagascariensis</name>
    <dbReference type="NCBI Taxonomy" id="2747483"/>
    <lineage>
        <taxon>Eukaryota</taxon>
        <taxon>Metazoa</taxon>
        <taxon>Ecdysozoa</taxon>
        <taxon>Arthropoda</taxon>
        <taxon>Chelicerata</taxon>
        <taxon>Arachnida</taxon>
        <taxon>Araneae</taxon>
        <taxon>Araneomorphae</taxon>
        <taxon>Entelegynae</taxon>
        <taxon>Araneoidea</taxon>
        <taxon>Nephilidae</taxon>
        <taxon>Trichonephila</taxon>
        <taxon>Trichonephila inaurata</taxon>
    </lineage>
</organism>
<evidence type="ECO:0000313" key="1">
    <source>
        <dbReference type="EMBL" id="GFS39904.1"/>
    </source>
</evidence>
<proteinExistence type="predicted"/>
<keyword evidence="2" id="KW-1185">Reference proteome</keyword>
<sequence length="88" mass="10209">MPFRYLPPGTAGGFMLTLPLKLFRKRAFGELFEDEEKLRQGIKNFWSSGGAVALMERVIFVFDSGYGWRRNNRSRCFGRCKESEYSSL</sequence>
<gene>
    <name evidence="1" type="ORF">TNIN_163151</name>
</gene>
<accession>A0A8X6IC44</accession>
<dbReference type="AlphaFoldDB" id="A0A8X6IC44"/>
<dbReference type="EMBL" id="BMAV01025241">
    <property type="protein sequence ID" value="GFS39904.1"/>
    <property type="molecule type" value="Genomic_DNA"/>
</dbReference>
<protein>
    <submittedName>
        <fullName evidence="1">Uncharacterized protein</fullName>
    </submittedName>
</protein>
<name>A0A8X6IC44_9ARAC</name>
<dbReference type="Proteomes" id="UP000886998">
    <property type="component" value="Unassembled WGS sequence"/>
</dbReference>
<evidence type="ECO:0000313" key="2">
    <source>
        <dbReference type="Proteomes" id="UP000886998"/>
    </source>
</evidence>
<comment type="caution">
    <text evidence="1">The sequence shown here is derived from an EMBL/GenBank/DDBJ whole genome shotgun (WGS) entry which is preliminary data.</text>
</comment>
<reference evidence="1" key="1">
    <citation type="submission" date="2020-08" db="EMBL/GenBank/DDBJ databases">
        <title>Multicomponent nature underlies the extraordinary mechanical properties of spider dragline silk.</title>
        <authorList>
            <person name="Kono N."/>
            <person name="Nakamura H."/>
            <person name="Mori M."/>
            <person name="Yoshida Y."/>
            <person name="Ohtoshi R."/>
            <person name="Malay A.D."/>
            <person name="Moran D.A.P."/>
            <person name="Tomita M."/>
            <person name="Numata K."/>
            <person name="Arakawa K."/>
        </authorList>
    </citation>
    <scope>NUCLEOTIDE SEQUENCE</scope>
</reference>